<evidence type="ECO:0000256" key="7">
    <source>
        <dbReference type="SAM" id="MobiDB-lite"/>
    </source>
</evidence>
<sequence length="309" mass="34986">MATKATRNNPFAEFTKPMNNDNDHDQNSSQNINNRAQLKEEPQKKNNWEKTTSEFNGRMTNPFREPNTYSGDSQSHNETDTTMEDTYTQPSRGGQDWNPDAHKPQQLGQYGQDASERPAKVGFGAGENSVKRPGFDPLNEPPLLEDLGINLMQIRRKVLSIISMRKINPEIIEDADLAGPILIAIIFGTLLLLRGKIEFGRIYGYGLTSCVLFFILFKVLVAREHSLGLYTIMSVLGYCLIPFNFFAVIILFLPIMNVVGGIISLGIVCWSTYMATQFIEVMLHTKNKKAIIGFPIFLFYMRFLLITIF</sequence>
<feature type="compositionally biased region" description="Polar residues" evidence="7">
    <location>
        <begin position="67"/>
        <end position="76"/>
    </location>
</feature>
<feature type="transmembrane region" description="Helical" evidence="6">
    <location>
        <begin position="177"/>
        <end position="195"/>
    </location>
</feature>
<evidence type="ECO:0000313" key="9">
    <source>
        <dbReference type="EMBL" id="CAI2375387.1"/>
    </source>
</evidence>
<comment type="subcellular location">
    <subcellularLocation>
        <location evidence="6">Golgi apparatus membrane</location>
        <topology evidence="6">Multi-pass membrane protein</topology>
    </subcellularLocation>
    <subcellularLocation>
        <location evidence="1">Membrane</location>
        <topology evidence="1">Multi-pass membrane protein</topology>
    </subcellularLocation>
</comment>
<dbReference type="GO" id="GO:0000139">
    <property type="term" value="C:Golgi membrane"/>
    <property type="evidence" value="ECO:0007669"/>
    <property type="project" value="UniProtKB-SubCell"/>
</dbReference>
<feature type="compositionally biased region" description="Basic and acidic residues" evidence="7">
    <location>
        <begin position="37"/>
        <end position="52"/>
    </location>
</feature>
<evidence type="ECO:0000256" key="2">
    <source>
        <dbReference type="ARBA" id="ARBA00010596"/>
    </source>
</evidence>
<dbReference type="Proteomes" id="UP001295684">
    <property type="component" value="Unassembled WGS sequence"/>
</dbReference>
<evidence type="ECO:0000256" key="3">
    <source>
        <dbReference type="ARBA" id="ARBA00022692"/>
    </source>
</evidence>
<evidence type="ECO:0000259" key="8">
    <source>
        <dbReference type="Pfam" id="PF04893"/>
    </source>
</evidence>
<organism evidence="9 10">
    <name type="scientific">Euplotes crassus</name>
    <dbReference type="NCBI Taxonomy" id="5936"/>
    <lineage>
        <taxon>Eukaryota</taxon>
        <taxon>Sar</taxon>
        <taxon>Alveolata</taxon>
        <taxon>Ciliophora</taxon>
        <taxon>Intramacronucleata</taxon>
        <taxon>Spirotrichea</taxon>
        <taxon>Hypotrichia</taxon>
        <taxon>Euplotida</taxon>
        <taxon>Euplotidae</taxon>
        <taxon>Moneuplotes</taxon>
    </lineage>
</organism>
<feature type="transmembrane region" description="Helical" evidence="6">
    <location>
        <begin position="291"/>
        <end position="308"/>
    </location>
</feature>
<keyword evidence="5 6" id="KW-0472">Membrane</keyword>
<keyword evidence="4 6" id="KW-1133">Transmembrane helix</keyword>
<gene>
    <name evidence="9" type="ORF">ECRASSUSDP1_LOCUS16749</name>
</gene>
<dbReference type="EMBL" id="CAMPGE010016859">
    <property type="protein sequence ID" value="CAI2375387.1"/>
    <property type="molecule type" value="Genomic_DNA"/>
</dbReference>
<evidence type="ECO:0000256" key="5">
    <source>
        <dbReference type="ARBA" id="ARBA00023136"/>
    </source>
</evidence>
<dbReference type="InterPro" id="IPR006977">
    <property type="entry name" value="Yip1_dom"/>
</dbReference>
<feature type="region of interest" description="Disordered" evidence="7">
    <location>
        <begin position="1"/>
        <end position="137"/>
    </location>
</feature>
<dbReference type="AlphaFoldDB" id="A0AAD1XMH5"/>
<proteinExistence type="inferred from homology"/>
<feature type="domain" description="Yip1" evidence="8">
    <location>
        <begin position="166"/>
        <end position="301"/>
    </location>
</feature>
<keyword evidence="10" id="KW-1185">Reference proteome</keyword>
<feature type="transmembrane region" description="Helical" evidence="6">
    <location>
        <begin position="202"/>
        <end position="221"/>
    </location>
</feature>
<dbReference type="PANTHER" id="PTHR21236:SF2">
    <property type="entry name" value="PROTEIN YIPF"/>
    <property type="match status" value="1"/>
</dbReference>
<comment type="caution">
    <text evidence="9">The sequence shown here is derived from an EMBL/GenBank/DDBJ whole genome shotgun (WGS) entry which is preliminary data.</text>
</comment>
<dbReference type="InterPro" id="IPR045231">
    <property type="entry name" value="Yip1/4-like"/>
</dbReference>
<dbReference type="PANTHER" id="PTHR21236">
    <property type="entry name" value="GOLGI MEMBRANE PROTEIN YIP1"/>
    <property type="match status" value="1"/>
</dbReference>
<name>A0AAD1XMH5_EUPCR</name>
<feature type="transmembrane region" description="Helical" evidence="6">
    <location>
        <begin position="227"/>
        <end position="251"/>
    </location>
</feature>
<evidence type="ECO:0000313" key="10">
    <source>
        <dbReference type="Proteomes" id="UP001295684"/>
    </source>
</evidence>
<dbReference type="GO" id="GO:0006888">
    <property type="term" value="P:endoplasmic reticulum to Golgi vesicle-mediated transport"/>
    <property type="evidence" value="ECO:0007669"/>
    <property type="project" value="InterPro"/>
</dbReference>
<evidence type="ECO:0000256" key="4">
    <source>
        <dbReference type="ARBA" id="ARBA00022989"/>
    </source>
</evidence>
<dbReference type="GO" id="GO:0048280">
    <property type="term" value="P:vesicle fusion with Golgi apparatus"/>
    <property type="evidence" value="ECO:0007669"/>
    <property type="project" value="TreeGrafter"/>
</dbReference>
<accession>A0AAD1XMH5</accession>
<protein>
    <recommendedName>
        <fullName evidence="6">Protein YIPF</fullName>
    </recommendedName>
</protein>
<comment type="similarity">
    <text evidence="2 6">Belongs to the YIP1 family.</text>
</comment>
<reference evidence="9" key="1">
    <citation type="submission" date="2023-07" db="EMBL/GenBank/DDBJ databases">
        <authorList>
            <consortium name="AG Swart"/>
            <person name="Singh M."/>
            <person name="Singh A."/>
            <person name="Seah K."/>
            <person name="Emmerich C."/>
        </authorList>
    </citation>
    <scope>NUCLEOTIDE SEQUENCE</scope>
    <source>
        <strain evidence="9">DP1</strain>
    </source>
</reference>
<evidence type="ECO:0000256" key="1">
    <source>
        <dbReference type="ARBA" id="ARBA00004141"/>
    </source>
</evidence>
<keyword evidence="3 6" id="KW-0812">Transmembrane</keyword>
<evidence type="ECO:0000256" key="6">
    <source>
        <dbReference type="RuleBase" id="RU361264"/>
    </source>
</evidence>
<dbReference type="GO" id="GO:0005802">
    <property type="term" value="C:trans-Golgi network"/>
    <property type="evidence" value="ECO:0007669"/>
    <property type="project" value="TreeGrafter"/>
</dbReference>
<dbReference type="Pfam" id="PF04893">
    <property type="entry name" value="Yip1"/>
    <property type="match status" value="1"/>
</dbReference>
<feature type="transmembrane region" description="Helical" evidence="6">
    <location>
        <begin position="258"/>
        <end position="279"/>
    </location>
</feature>